<dbReference type="PANTHER" id="PTHR13204:SF1">
    <property type="entry name" value="ESTER HYDROLASE C11ORF54"/>
    <property type="match status" value="1"/>
</dbReference>
<dbReference type="InterPro" id="IPR015021">
    <property type="entry name" value="C11orf54_DUF1907"/>
</dbReference>
<dbReference type="CDD" id="cd17298">
    <property type="entry name" value="DUF1907"/>
    <property type="match status" value="1"/>
</dbReference>
<dbReference type="AlphaFoldDB" id="W2RXT3"/>
<dbReference type="EMBL" id="KB822719">
    <property type="protein sequence ID" value="ETN41135.1"/>
    <property type="molecule type" value="Genomic_DNA"/>
</dbReference>
<keyword evidence="3" id="KW-0479">Metal-binding</keyword>
<name>W2RXT3_CYPE1</name>
<evidence type="ECO:0000313" key="9">
    <source>
        <dbReference type="Proteomes" id="UP000030752"/>
    </source>
</evidence>
<dbReference type="GO" id="GO:0005634">
    <property type="term" value="C:nucleus"/>
    <property type="evidence" value="ECO:0007669"/>
    <property type="project" value="UniProtKB-SubCell"/>
</dbReference>
<evidence type="ECO:0000256" key="6">
    <source>
        <dbReference type="ARBA" id="ARBA00023242"/>
    </source>
</evidence>
<dbReference type="GO" id="GO:0016788">
    <property type="term" value="F:hydrolase activity, acting on ester bonds"/>
    <property type="evidence" value="ECO:0007669"/>
    <property type="project" value="TreeGrafter"/>
</dbReference>
<sequence length="309" mass="34012">MSWPVQKRELSPPPLDELAGIIAAGLESNFEQSSVQVEPCTDLRKAPFYLAGEGLNGSTRVGDVGGPPHLAPPDFSKKYDFMEISKLMEMPQEKGFLLGAGAGPFYVLGCNAELIPNISYENGEITNLTHYAKIAKDDQVECQKIETSTGFAFMANLFGSEGLPGPALHIKASSRKGAPNFTETIQAAVQEKYGDKLVSLGGVFVIKRGRANLHVMGDFPEKPLQRQDVDDWLRRFEFDAPLICLSVLHTGDDQGMALRPEHTHCFSVGGKNGGHYHFDVEDTKADVEYEAWYNVAEAVFRIDSPGRRY</sequence>
<dbReference type="PANTHER" id="PTHR13204">
    <property type="entry name" value="PTD012 PROTEIN"/>
    <property type="match status" value="1"/>
</dbReference>
<dbReference type="SMART" id="SM01168">
    <property type="entry name" value="DUF1907"/>
    <property type="match status" value="1"/>
</dbReference>
<comment type="subunit">
    <text evidence="2">Monomer.</text>
</comment>
<dbReference type="eggNOG" id="KOG4048">
    <property type="taxonomic scope" value="Eukaryota"/>
</dbReference>
<evidence type="ECO:0000256" key="1">
    <source>
        <dbReference type="ARBA" id="ARBA00004123"/>
    </source>
</evidence>
<keyword evidence="4" id="KW-0378">Hydrolase</keyword>
<evidence type="ECO:0000313" key="8">
    <source>
        <dbReference type="EMBL" id="ETN41135.1"/>
    </source>
</evidence>
<dbReference type="GO" id="GO:0008270">
    <property type="term" value="F:zinc ion binding"/>
    <property type="evidence" value="ECO:0007669"/>
    <property type="project" value="TreeGrafter"/>
</dbReference>
<keyword evidence="5" id="KW-0862">Zinc</keyword>
<proteinExistence type="predicted"/>
<dbReference type="RefSeq" id="XP_008715644.1">
    <property type="nucleotide sequence ID" value="XM_008717422.1"/>
</dbReference>
<keyword evidence="6" id="KW-0539">Nucleus</keyword>
<dbReference type="HOGENOM" id="CLU_055541_0_0_1"/>
<evidence type="ECO:0000256" key="5">
    <source>
        <dbReference type="ARBA" id="ARBA00022833"/>
    </source>
</evidence>
<gene>
    <name evidence="8" type="ORF">HMPREF1541_03070</name>
</gene>
<dbReference type="VEuPathDB" id="FungiDB:HMPREF1541_03070"/>
<dbReference type="Proteomes" id="UP000030752">
    <property type="component" value="Unassembled WGS sequence"/>
</dbReference>
<protein>
    <recommendedName>
        <fullName evidence="7">DUF1907 domain-containing protein</fullName>
    </recommendedName>
</protein>
<evidence type="ECO:0000256" key="2">
    <source>
        <dbReference type="ARBA" id="ARBA00011245"/>
    </source>
</evidence>
<evidence type="ECO:0000259" key="7">
    <source>
        <dbReference type="SMART" id="SM01168"/>
    </source>
</evidence>
<comment type="subcellular location">
    <subcellularLocation>
        <location evidence="1">Nucleus</location>
    </subcellularLocation>
</comment>
<feature type="domain" description="DUF1907" evidence="7">
    <location>
        <begin position="21"/>
        <end position="302"/>
    </location>
</feature>
<accession>W2RXT3</accession>
<dbReference type="InParanoid" id="W2RXT3"/>
<dbReference type="Pfam" id="PF08925">
    <property type="entry name" value="DUF1907"/>
    <property type="match status" value="1"/>
</dbReference>
<dbReference type="SUPFAM" id="SSF117856">
    <property type="entry name" value="AF0104/ALDC/Ptd012-like"/>
    <property type="match status" value="1"/>
</dbReference>
<organism evidence="8 9">
    <name type="scientific">Cyphellophora europaea (strain CBS 101466)</name>
    <name type="common">Phialophora europaea</name>
    <dbReference type="NCBI Taxonomy" id="1220924"/>
    <lineage>
        <taxon>Eukaryota</taxon>
        <taxon>Fungi</taxon>
        <taxon>Dikarya</taxon>
        <taxon>Ascomycota</taxon>
        <taxon>Pezizomycotina</taxon>
        <taxon>Eurotiomycetes</taxon>
        <taxon>Chaetothyriomycetidae</taxon>
        <taxon>Chaetothyriales</taxon>
        <taxon>Cyphellophoraceae</taxon>
        <taxon>Cyphellophora</taxon>
    </lineage>
</organism>
<dbReference type="GeneID" id="19970409"/>
<evidence type="ECO:0000256" key="4">
    <source>
        <dbReference type="ARBA" id="ARBA00022801"/>
    </source>
</evidence>
<dbReference type="OrthoDB" id="5119241at2759"/>
<keyword evidence="9" id="KW-1185">Reference proteome</keyword>
<reference evidence="8 9" key="1">
    <citation type="submission" date="2013-03" db="EMBL/GenBank/DDBJ databases">
        <title>The Genome Sequence of Phialophora europaea CBS 101466.</title>
        <authorList>
            <consortium name="The Broad Institute Genomics Platform"/>
            <person name="Cuomo C."/>
            <person name="de Hoog S."/>
            <person name="Gorbushina A."/>
            <person name="Walker B."/>
            <person name="Young S.K."/>
            <person name="Zeng Q."/>
            <person name="Gargeya S."/>
            <person name="Fitzgerald M."/>
            <person name="Haas B."/>
            <person name="Abouelleil A."/>
            <person name="Allen A.W."/>
            <person name="Alvarado L."/>
            <person name="Arachchi H.M."/>
            <person name="Berlin A.M."/>
            <person name="Chapman S.B."/>
            <person name="Gainer-Dewar J."/>
            <person name="Goldberg J."/>
            <person name="Griggs A."/>
            <person name="Gujja S."/>
            <person name="Hansen M."/>
            <person name="Howarth C."/>
            <person name="Imamovic A."/>
            <person name="Ireland A."/>
            <person name="Larimer J."/>
            <person name="McCowan C."/>
            <person name="Murphy C."/>
            <person name="Pearson M."/>
            <person name="Poon T.W."/>
            <person name="Priest M."/>
            <person name="Roberts A."/>
            <person name="Saif S."/>
            <person name="Shea T."/>
            <person name="Sisk P."/>
            <person name="Sykes S."/>
            <person name="Wortman J."/>
            <person name="Nusbaum C."/>
            <person name="Birren B."/>
        </authorList>
    </citation>
    <scope>NUCLEOTIDE SEQUENCE [LARGE SCALE GENOMIC DNA]</scope>
    <source>
        <strain evidence="8 9">CBS 101466</strain>
    </source>
</reference>
<evidence type="ECO:0000256" key="3">
    <source>
        <dbReference type="ARBA" id="ARBA00022723"/>
    </source>
</evidence>